<dbReference type="AlphaFoldDB" id="A0AAW2H949"/>
<dbReference type="InterPro" id="IPR036910">
    <property type="entry name" value="HMG_box_dom_sf"/>
</dbReference>
<dbReference type="GO" id="GO:0005634">
    <property type="term" value="C:nucleus"/>
    <property type="evidence" value="ECO:0007669"/>
    <property type="project" value="UniProtKB-UniRule"/>
</dbReference>
<evidence type="ECO:0000256" key="2">
    <source>
        <dbReference type="SAM" id="MobiDB-lite"/>
    </source>
</evidence>
<feature type="compositionally biased region" description="Basic and acidic residues" evidence="2">
    <location>
        <begin position="239"/>
        <end position="259"/>
    </location>
</feature>
<evidence type="ECO:0000313" key="4">
    <source>
        <dbReference type="EMBL" id="KAL0266318.1"/>
    </source>
</evidence>
<sequence>MDKSGRKRKSFSDSMSETPDSMELKRSKGESLEVTGVSRSGRVRKKSSKLMDFESTDEMDNRHKRKQSEKSEQSTPKPRKIHKVKSKEPDEEGATLNNQEDIQEHEDNFISQGDSDTDNELYQPQVEDDDEDYDVDENDDDDDDDDDDYVEGQLVVDEKTPTQSLYMMEKSKKKLVIKDGKVVGTTKAQRKDKGKARFTAYMMWAKEIRQELSKQYPDMDFTTMARRLSELWGTVPNSERELWRRKAKREASKKQKPKQDAPLMPSRKFINKKGGPIQPPLNNNSVNQTVKAPVSESQQQIVPVAKKPQESVTSPGLYKVTGIAPIDVAAHLKLLGESLFIIGERLQEHEGQIAVSGSLSVLLDSLLCALGPLLCLTQQLEEIKSNKQVLTKILQNVAYMMPGLG</sequence>
<dbReference type="GO" id="GO:0003677">
    <property type="term" value="F:DNA binding"/>
    <property type="evidence" value="ECO:0007669"/>
    <property type="project" value="UniProtKB-UniRule"/>
</dbReference>
<feature type="region of interest" description="Disordered" evidence="2">
    <location>
        <begin position="1"/>
        <end position="153"/>
    </location>
</feature>
<keyword evidence="1" id="KW-0238">DNA-binding</keyword>
<dbReference type="Pfam" id="PF00505">
    <property type="entry name" value="HMG_box"/>
    <property type="match status" value="1"/>
</dbReference>
<feature type="region of interest" description="Disordered" evidence="2">
    <location>
        <begin position="239"/>
        <end position="266"/>
    </location>
</feature>
<dbReference type="EMBL" id="JARGDH010000005">
    <property type="protein sequence ID" value="KAL0266319.1"/>
    <property type="molecule type" value="Genomic_DNA"/>
</dbReference>
<dbReference type="CDD" id="cd00084">
    <property type="entry name" value="HMG-box_SF"/>
    <property type="match status" value="1"/>
</dbReference>
<dbReference type="EMBL" id="JARGDH010000005">
    <property type="protein sequence ID" value="KAL0266321.1"/>
    <property type="molecule type" value="Genomic_DNA"/>
</dbReference>
<dbReference type="PROSITE" id="PS50118">
    <property type="entry name" value="HMG_BOX_2"/>
    <property type="match status" value="1"/>
</dbReference>
<protein>
    <recommendedName>
        <fullName evidence="3">HMG box domain-containing protein</fullName>
    </recommendedName>
</protein>
<dbReference type="EMBL" id="JARGDH010000005">
    <property type="protein sequence ID" value="KAL0266322.1"/>
    <property type="molecule type" value="Genomic_DNA"/>
</dbReference>
<dbReference type="SMART" id="SM00398">
    <property type="entry name" value="HMG"/>
    <property type="match status" value="1"/>
</dbReference>
<name>A0AAW2H949_9NEOP</name>
<gene>
    <name evidence="4" type="ORF">PYX00_008900</name>
</gene>
<dbReference type="Gene3D" id="1.10.30.10">
    <property type="entry name" value="High mobility group box domain"/>
    <property type="match status" value="1"/>
</dbReference>
<feature type="domain" description="HMG box" evidence="3">
    <location>
        <begin position="194"/>
        <end position="262"/>
    </location>
</feature>
<evidence type="ECO:0000256" key="1">
    <source>
        <dbReference type="PROSITE-ProRule" id="PRU00267"/>
    </source>
</evidence>
<evidence type="ECO:0000259" key="3">
    <source>
        <dbReference type="PROSITE" id="PS50118"/>
    </source>
</evidence>
<proteinExistence type="predicted"/>
<dbReference type="SUPFAM" id="SSF47095">
    <property type="entry name" value="HMG-box"/>
    <property type="match status" value="1"/>
</dbReference>
<organism evidence="4">
    <name type="scientific">Menopon gallinae</name>
    <name type="common">poultry shaft louse</name>
    <dbReference type="NCBI Taxonomy" id="328185"/>
    <lineage>
        <taxon>Eukaryota</taxon>
        <taxon>Metazoa</taxon>
        <taxon>Ecdysozoa</taxon>
        <taxon>Arthropoda</taxon>
        <taxon>Hexapoda</taxon>
        <taxon>Insecta</taxon>
        <taxon>Pterygota</taxon>
        <taxon>Neoptera</taxon>
        <taxon>Paraneoptera</taxon>
        <taxon>Psocodea</taxon>
        <taxon>Troctomorpha</taxon>
        <taxon>Phthiraptera</taxon>
        <taxon>Amblycera</taxon>
        <taxon>Menoponidae</taxon>
        <taxon>Menopon</taxon>
    </lineage>
</organism>
<comment type="caution">
    <text evidence="4">The sequence shown here is derived from an EMBL/GenBank/DDBJ whole genome shotgun (WGS) entry which is preliminary data.</text>
</comment>
<feature type="compositionally biased region" description="Basic and acidic residues" evidence="2">
    <location>
        <begin position="22"/>
        <end position="31"/>
    </location>
</feature>
<dbReference type="PANTHER" id="PTHR46584">
    <property type="entry name" value="HMG DOMAIN-CONTAINING PROTEIN 4"/>
    <property type="match status" value="1"/>
</dbReference>
<keyword evidence="1" id="KW-0539">Nucleus</keyword>
<reference evidence="4" key="1">
    <citation type="journal article" date="2024" name="Gigascience">
        <title>Chromosome-level genome of the poultry shaft louse Menopon gallinae provides insight into the host-switching and adaptive evolution of parasitic lice.</title>
        <authorList>
            <person name="Xu Y."/>
            <person name="Ma L."/>
            <person name="Liu S."/>
            <person name="Liang Y."/>
            <person name="Liu Q."/>
            <person name="He Z."/>
            <person name="Tian L."/>
            <person name="Duan Y."/>
            <person name="Cai W."/>
            <person name="Li H."/>
            <person name="Song F."/>
        </authorList>
    </citation>
    <scope>NUCLEOTIDE SEQUENCE</scope>
    <source>
        <strain evidence="4">Cailab_2023a</strain>
    </source>
</reference>
<dbReference type="EMBL" id="JARGDH010000005">
    <property type="protein sequence ID" value="KAL0266318.1"/>
    <property type="molecule type" value="Genomic_DNA"/>
</dbReference>
<feature type="DNA-binding region" description="HMG box" evidence="1">
    <location>
        <begin position="194"/>
        <end position="262"/>
    </location>
</feature>
<dbReference type="PANTHER" id="PTHR46584:SF1">
    <property type="entry name" value="HMG DOMAIN-CONTAINING PROTEIN 4"/>
    <property type="match status" value="1"/>
</dbReference>
<dbReference type="InterPro" id="IPR042477">
    <property type="entry name" value="HMGXB4"/>
</dbReference>
<dbReference type="InterPro" id="IPR009071">
    <property type="entry name" value="HMG_box_dom"/>
</dbReference>
<feature type="compositionally biased region" description="Acidic residues" evidence="2">
    <location>
        <begin position="126"/>
        <end position="150"/>
    </location>
</feature>
<accession>A0AAW2H949</accession>